<gene>
    <name evidence="1" type="ORF">UFOPK3364_00252</name>
</gene>
<accession>A0A6J7CY56</accession>
<reference evidence="1" key="1">
    <citation type="submission" date="2020-05" db="EMBL/GenBank/DDBJ databases">
        <authorList>
            <person name="Chiriac C."/>
            <person name="Salcher M."/>
            <person name="Ghai R."/>
            <person name="Kavagutti S V."/>
        </authorList>
    </citation>
    <scope>NUCLEOTIDE SEQUENCE</scope>
</reference>
<proteinExistence type="predicted"/>
<organism evidence="1">
    <name type="scientific">freshwater metagenome</name>
    <dbReference type="NCBI Taxonomy" id="449393"/>
    <lineage>
        <taxon>unclassified sequences</taxon>
        <taxon>metagenomes</taxon>
        <taxon>ecological metagenomes</taxon>
    </lineage>
</organism>
<dbReference type="AlphaFoldDB" id="A0A6J7CY56"/>
<evidence type="ECO:0000313" key="1">
    <source>
        <dbReference type="EMBL" id="CAB4861089.1"/>
    </source>
</evidence>
<protein>
    <submittedName>
        <fullName evidence="1">Unannotated protein</fullName>
    </submittedName>
</protein>
<name>A0A6J7CY56_9ZZZZ</name>
<sequence>MKTSFTTKFAAATGLTALLVGGLVPSVAHADPVAESGKSSYGQLSGVGSDTTQDVMNGLSIALGRVSALADWKLASYDAAFSSPNTGTIQTKSDGNTAIGRPNGSTEGLNALKVAIGAATSGSGTRFGGGASSWTLDGGANDVVGDLQFSRSSSGPTVVANGVVTYVPFAKDAVGYAVSANTVMPPLSKGLLTDAADGSGVTPSTLWAIYNCAATRIITKAGQTTKLVNNSYTLGDGETSTRIRAYVPQSGSGTQKFWQGASGAQFGSSIPNCVEQKKFVAGDAADVSGGNNTFTSGADYSGASVQEHDGSAIENVPGAIMPYSIPKWIGQAKGLPGVTDARHGAVIGTLNGIAGTDGSGSNLTINPAFLNVPVSTAGAITSTLARTVYNVVPTRVLNDATSLEYKMFKGRTSLICSVAGATVIRNYGFGVLTATSGANSCGDSSQLAVAATTPTVTAAATDDSANREIDFDISVFTSNGTAGAKVTVKATNGTTVTYPFATTIAAGATSKTFSVPYSALAAGTQALKIQVVPNLPGIASYESSTLVTKAGAVTTLRATVTGKAGQAGSAVVTVAPTSATGTVSIYRGTSATGSALATGTLASGSATIALPSQSKGSVPLFIVYSGDATNAASSTAVTWKVK</sequence>
<dbReference type="EMBL" id="CAFBLO010000013">
    <property type="protein sequence ID" value="CAB4861089.1"/>
    <property type="molecule type" value="Genomic_DNA"/>
</dbReference>